<dbReference type="PROSITE" id="PS51480">
    <property type="entry name" value="DHAL"/>
    <property type="match status" value="1"/>
</dbReference>
<comment type="catalytic activity">
    <reaction evidence="16">
        <text>dihydroxyacetone + ATP = dihydroxyacetone phosphate + ADP + H(+)</text>
        <dbReference type="Rhea" id="RHEA:15773"/>
        <dbReference type="ChEBI" id="CHEBI:15378"/>
        <dbReference type="ChEBI" id="CHEBI:16016"/>
        <dbReference type="ChEBI" id="CHEBI:30616"/>
        <dbReference type="ChEBI" id="CHEBI:57642"/>
        <dbReference type="ChEBI" id="CHEBI:456216"/>
        <dbReference type="EC" id="2.7.1.29"/>
    </reaction>
</comment>
<dbReference type="GO" id="GO:0005524">
    <property type="term" value="F:ATP binding"/>
    <property type="evidence" value="ECO:0007669"/>
    <property type="project" value="UniProtKB-KW"/>
</dbReference>
<dbReference type="GO" id="GO:0004371">
    <property type="term" value="F:glycerone kinase activity"/>
    <property type="evidence" value="ECO:0007669"/>
    <property type="project" value="UniProtKB-EC"/>
</dbReference>
<evidence type="ECO:0000256" key="1">
    <source>
        <dbReference type="ARBA" id="ARBA00008757"/>
    </source>
</evidence>
<dbReference type="AlphaFoldDB" id="A0A1B6ERS2"/>
<evidence type="ECO:0000256" key="16">
    <source>
        <dbReference type="ARBA" id="ARBA00048898"/>
    </source>
</evidence>
<keyword evidence="9" id="KW-0067">ATP-binding</keyword>
<dbReference type="InterPro" id="IPR004007">
    <property type="entry name" value="DhaL_dom"/>
</dbReference>
<dbReference type="FunFam" id="1.25.40.340:FF:000002">
    <property type="entry name" value="Dihydroxyacetone kinase, L subunit"/>
    <property type="match status" value="1"/>
</dbReference>
<dbReference type="InterPro" id="IPR004006">
    <property type="entry name" value="DhaK_dom"/>
</dbReference>
<evidence type="ECO:0000256" key="14">
    <source>
        <dbReference type="ARBA" id="ARBA00047974"/>
    </source>
</evidence>
<dbReference type="FunFam" id="3.40.50.10440:FF:000001">
    <property type="entry name" value="Dihydroxyacetone kinase, DhaK subunit"/>
    <property type="match status" value="1"/>
</dbReference>
<name>A0A1B6ERS2_9HEMI</name>
<dbReference type="InterPro" id="IPR050861">
    <property type="entry name" value="Dihydroxyacetone_Kinase"/>
</dbReference>
<comment type="catalytic activity">
    <reaction evidence="15">
        <text>FAD = riboflavin cyclic-4',5'-phosphate + AMP + H(+)</text>
        <dbReference type="Rhea" id="RHEA:13729"/>
        <dbReference type="ChEBI" id="CHEBI:15378"/>
        <dbReference type="ChEBI" id="CHEBI:57692"/>
        <dbReference type="ChEBI" id="CHEBI:76202"/>
        <dbReference type="ChEBI" id="CHEBI:456215"/>
        <dbReference type="EC" id="4.6.1.15"/>
    </reaction>
</comment>
<accession>A0A1B6ERS2</accession>
<dbReference type="EC" id="2.7.1.29" evidence="2"/>
<dbReference type="InterPro" id="IPR036117">
    <property type="entry name" value="DhaL_dom_sf"/>
</dbReference>
<evidence type="ECO:0000259" key="18">
    <source>
        <dbReference type="PROSITE" id="PS51481"/>
    </source>
</evidence>
<dbReference type="EC" id="2.7.1.28" evidence="3"/>
<dbReference type="FunFam" id="3.30.1180.20:FF:000001">
    <property type="entry name" value="Dihydroxyacetone kinase 1"/>
    <property type="match status" value="1"/>
</dbReference>
<evidence type="ECO:0000256" key="3">
    <source>
        <dbReference type="ARBA" id="ARBA00012110"/>
    </source>
</evidence>
<dbReference type="Gene3D" id="3.30.1180.20">
    <property type="entry name" value="Dihydroxyacetone kinase, domain 2"/>
    <property type="match status" value="1"/>
</dbReference>
<evidence type="ECO:0000256" key="2">
    <source>
        <dbReference type="ARBA" id="ARBA00012107"/>
    </source>
</evidence>
<comment type="subunit">
    <text evidence="13">Homodimer. Interacts with IFIH1 (via the CARD domains), the interaction is inhibited by viral infection.</text>
</comment>
<evidence type="ECO:0000256" key="6">
    <source>
        <dbReference type="ARBA" id="ARBA00022679"/>
    </source>
</evidence>
<keyword evidence="10" id="KW-0170">Cobalt</keyword>
<feature type="domain" description="DhaL" evidence="17">
    <location>
        <begin position="372"/>
        <end position="564"/>
    </location>
</feature>
<organism evidence="19">
    <name type="scientific">Cuerna arida</name>
    <dbReference type="NCBI Taxonomy" id="1464854"/>
    <lineage>
        <taxon>Eukaryota</taxon>
        <taxon>Metazoa</taxon>
        <taxon>Ecdysozoa</taxon>
        <taxon>Arthropoda</taxon>
        <taxon>Hexapoda</taxon>
        <taxon>Insecta</taxon>
        <taxon>Pterygota</taxon>
        <taxon>Neoptera</taxon>
        <taxon>Paraneoptera</taxon>
        <taxon>Hemiptera</taxon>
        <taxon>Auchenorrhyncha</taxon>
        <taxon>Membracoidea</taxon>
        <taxon>Cicadellidae</taxon>
        <taxon>Cicadellinae</taxon>
        <taxon>Proconiini</taxon>
        <taxon>Cuerna</taxon>
    </lineage>
</organism>
<comment type="catalytic activity">
    <reaction evidence="14">
        <text>D-glyceraldehyde + ATP = D-glyceraldehyde 3-phosphate + ADP + H(+)</text>
        <dbReference type="Rhea" id="RHEA:13941"/>
        <dbReference type="ChEBI" id="CHEBI:15378"/>
        <dbReference type="ChEBI" id="CHEBI:17378"/>
        <dbReference type="ChEBI" id="CHEBI:30616"/>
        <dbReference type="ChEBI" id="CHEBI:59776"/>
        <dbReference type="ChEBI" id="CHEBI:456216"/>
        <dbReference type="EC" id="2.7.1.28"/>
    </reaction>
</comment>
<evidence type="ECO:0000256" key="5">
    <source>
        <dbReference type="ARBA" id="ARBA00018932"/>
    </source>
</evidence>
<dbReference type="SMART" id="SM01120">
    <property type="entry name" value="Dak2"/>
    <property type="match status" value="1"/>
</dbReference>
<evidence type="ECO:0000256" key="12">
    <source>
        <dbReference type="ARBA" id="ARBA00045490"/>
    </source>
</evidence>
<evidence type="ECO:0000313" key="19">
    <source>
        <dbReference type="EMBL" id="JAS40671.1"/>
    </source>
</evidence>
<gene>
    <name evidence="19" type="ORF">g.36353</name>
</gene>
<dbReference type="SUPFAM" id="SSF82549">
    <property type="entry name" value="DAK1/DegV-like"/>
    <property type="match status" value="1"/>
</dbReference>
<dbReference type="Gene3D" id="1.25.40.340">
    <property type="match status" value="1"/>
</dbReference>
<evidence type="ECO:0000256" key="10">
    <source>
        <dbReference type="ARBA" id="ARBA00023285"/>
    </source>
</evidence>
<dbReference type="GO" id="GO:0034012">
    <property type="term" value="F:FAD-AMP lyase (cyclizing) activity"/>
    <property type="evidence" value="ECO:0007669"/>
    <property type="project" value="UniProtKB-EC"/>
</dbReference>
<comment type="similarity">
    <text evidence="1">Belongs to the dihydroxyacetone kinase (DAK) family.</text>
</comment>
<evidence type="ECO:0000256" key="13">
    <source>
        <dbReference type="ARBA" id="ARBA00046681"/>
    </source>
</evidence>
<evidence type="ECO:0000256" key="4">
    <source>
        <dbReference type="ARBA" id="ARBA00012578"/>
    </source>
</evidence>
<keyword evidence="8" id="KW-0418">Kinase</keyword>
<dbReference type="EMBL" id="GECZ01029098">
    <property type="protein sequence ID" value="JAS40671.1"/>
    <property type="molecule type" value="Transcribed_RNA"/>
</dbReference>
<keyword evidence="7" id="KW-0547">Nucleotide-binding</keyword>
<reference evidence="19" key="1">
    <citation type="submission" date="2015-11" db="EMBL/GenBank/DDBJ databases">
        <title>De novo transcriptome assembly of four potential Pierce s Disease insect vectors from Arizona vineyards.</title>
        <authorList>
            <person name="Tassone E.E."/>
        </authorList>
    </citation>
    <scope>NUCLEOTIDE SEQUENCE</scope>
</reference>
<sequence length="567" mass="60581">MDQPKQFIITPETCVDDMLNGVQATYPGLSVDIKSRVIFHAQEPPKSNRRVGLLSGGGSGHEPFAAGYVGEGMLTAAVAGSVFSSPPASHILTAVCNVAAVSPGGVLVILNNYTGDILNFGLAVERAKAKGYNVNSLIIDEDCAIDKPEGAGKRGLCGCLFVVKIAGGMSLMGKTLEDISSECTQVKKHIVTLGVTVKACNMPGLGLMFHIEDGFMEIGVGIHGEAGALKHQMLSANKIVELILEKLCKTLTVKEGDEVCTIVNNLGGSSQLELFLVAGLVCAQLKTRGVQVVRQYVGTLMTSLDMAGIQVSLLLLRAGDRLWLDCLDAPTSAFAWPGNSLTLQTTCRREIVKNFEADTEIEGPMISSEEAVKLKQCLEAVAEALKSNEHRLNELDKGCGDGDTGSTLKRMADAILQDIDNIPARSPQSCFLRLSKLAEEVMGGTSGALYSLMFVGAAAHVPQWSAAWQGALDMAMTYSNARLGSRTMFDALIPACEVFRDITTRGGDWREALRKAIEAADEGCSKTQFYKPLFGRATYVDASNIRSMDAGAYGVTVWLKAIKTELL</sequence>
<evidence type="ECO:0000256" key="7">
    <source>
        <dbReference type="ARBA" id="ARBA00022741"/>
    </source>
</evidence>
<dbReference type="EC" id="4.6.1.15" evidence="4"/>
<dbReference type="GO" id="GO:0019563">
    <property type="term" value="P:glycerol catabolic process"/>
    <property type="evidence" value="ECO:0007669"/>
    <property type="project" value="TreeGrafter"/>
</dbReference>
<proteinExistence type="inferred from homology"/>
<evidence type="ECO:0000256" key="11">
    <source>
        <dbReference type="ARBA" id="ARBA00032426"/>
    </source>
</evidence>
<dbReference type="PANTHER" id="PTHR28629">
    <property type="entry name" value="TRIOKINASE/FMN CYCLASE"/>
    <property type="match status" value="1"/>
</dbReference>
<dbReference type="GO" id="GO:0005829">
    <property type="term" value="C:cytosol"/>
    <property type="evidence" value="ECO:0007669"/>
    <property type="project" value="TreeGrafter"/>
</dbReference>
<comment type="function">
    <text evidence="12">Catalyzes both the phosphorylation of dihydroxyacetone and of glyceraldehyde, and the splitting of ribonucleoside diphosphate-X compounds among which FAD is the best substrate. Represses IFIH1-mediated cellular antiviral response.</text>
</comment>
<dbReference type="PROSITE" id="PS51481">
    <property type="entry name" value="DHAK"/>
    <property type="match status" value="1"/>
</dbReference>
<protein>
    <recommendedName>
        <fullName evidence="5">Triokinase/FMN cyclase</fullName>
        <ecNumber evidence="3">2.7.1.28</ecNumber>
        <ecNumber evidence="2">2.7.1.29</ecNumber>
        <ecNumber evidence="4">4.6.1.15</ecNumber>
    </recommendedName>
    <alternativeName>
        <fullName evidence="11">Bifunctional ATP-dependent dihydroxyacetone kinase/FAD-AMP lyase (cyclizing)</fullName>
    </alternativeName>
</protein>
<evidence type="ECO:0000256" key="8">
    <source>
        <dbReference type="ARBA" id="ARBA00022777"/>
    </source>
</evidence>
<dbReference type="Pfam" id="PF02734">
    <property type="entry name" value="Dak2"/>
    <property type="match status" value="1"/>
</dbReference>
<dbReference type="SUPFAM" id="SSF101473">
    <property type="entry name" value="DhaL-like"/>
    <property type="match status" value="1"/>
</dbReference>
<evidence type="ECO:0000259" key="17">
    <source>
        <dbReference type="PROSITE" id="PS51480"/>
    </source>
</evidence>
<dbReference type="GO" id="GO:0050354">
    <property type="term" value="F:triokinase activity"/>
    <property type="evidence" value="ECO:0007669"/>
    <property type="project" value="UniProtKB-EC"/>
</dbReference>
<dbReference type="PANTHER" id="PTHR28629:SF4">
    <property type="entry name" value="TRIOKINASE_FMN CYCLASE"/>
    <property type="match status" value="1"/>
</dbReference>
<evidence type="ECO:0000256" key="9">
    <source>
        <dbReference type="ARBA" id="ARBA00022840"/>
    </source>
</evidence>
<dbReference type="Gene3D" id="3.40.50.10440">
    <property type="entry name" value="Dihydroxyacetone kinase, domain 1"/>
    <property type="match status" value="1"/>
</dbReference>
<evidence type="ECO:0000256" key="15">
    <source>
        <dbReference type="ARBA" id="ARBA00048526"/>
    </source>
</evidence>
<feature type="domain" description="DhaK" evidence="18">
    <location>
        <begin position="10"/>
        <end position="336"/>
    </location>
</feature>
<keyword evidence="6" id="KW-0808">Transferase</keyword>
<dbReference type="Pfam" id="PF02733">
    <property type="entry name" value="Dak1"/>
    <property type="match status" value="1"/>
</dbReference>